<gene>
    <name evidence="2" type="ORF">SERN_1804</name>
</gene>
<organism evidence="2 3">
    <name type="scientific">Serinibacter arcticus</name>
    <dbReference type="NCBI Taxonomy" id="1655435"/>
    <lineage>
        <taxon>Bacteria</taxon>
        <taxon>Bacillati</taxon>
        <taxon>Actinomycetota</taxon>
        <taxon>Actinomycetes</taxon>
        <taxon>Micrococcales</taxon>
        <taxon>Beutenbergiaceae</taxon>
        <taxon>Serinibacter</taxon>
    </lineage>
</organism>
<reference evidence="2 3" key="1">
    <citation type="submission" date="2018-11" db="EMBL/GenBank/DDBJ databases">
        <title>Complete genome sequencing of the Actinobacteria Serinibacter sp. K3-2.</title>
        <authorList>
            <person name="Rakitin A.L."/>
            <person name="Beletsky A.V."/>
            <person name="Mardanov A.V."/>
            <person name="Ravin N.V."/>
            <person name="Gromova A.S."/>
            <person name="Filippova S.N."/>
            <person name="Gal'Chenko V.F."/>
        </authorList>
    </citation>
    <scope>NUCLEOTIDE SEQUENCE [LARGE SCALE GENOMIC DNA]</scope>
    <source>
        <strain evidence="2 3">K3-2</strain>
    </source>
</reference>
<protein>
    <submittedName>
        <fullName evidence="2">Low molecular weight protein-tyrosine-phosphatase Wzb</fullName>
    </submittedName>
</protein>
<dbReference type="EMBL" id="RHPJ01000002">
    <property type="protein sequence ID" value="TGO05800.1"/>
    <property type="molecule type" value="Genomic_DNA"/>
</dbReference>
<dbReference type="SUPFAM" id="SSF52788">
    <property type="entry name" value="Phosphotyrosine protein phosphatases I"/>
    <property type="match status" value="1"/>
</dbReference>
<evidence type="ECO:0000313" key="3">
    <source>
        <dbReference type="Proteomes" id="UP000297318"/>
    </source>
</evidence>
<dbReference type="Proteomes" id="UP000297318">
    <property type="component" value="Unassembled WGS sequence"/>
</dbReference>
<dbReference type="InterPro" id="IPR023485">
    <property type="entry name" value="Ptyr_pPase"/>
</dbReference>
<comment type="caution">
    <text evidence="2">The sequence shown here is derived from an EMBL/GenBank/DDBJ whole genome shotgun (WGS) entry which is preliminary data.</text>
</comment>
<accession>A0A4Z1E3F7</accession>
<dbReference type="Gene3D" id="3.40.50.2300">
    <property type="match status" value="1"/>
</dbReference>
<evidence type="ECO:0000259" key="1">
    <source>
        <dbReference type="Pfam" id="PF01451"/>
    </source>
</evidence>
<feature type="domain" description="Phosphotyrosine protein phosphatase I" evidence="1">
    <location>
        <begin position="2"/>
        <end position="61"/>
    </location>
</feature>
<name>A0A4Z1E3F7_9MICO</name>
<dbReference type="InterPro" id="IPR036196">
    <property type="entry name" value="Ptyr_pPase_sf"/>
</dbReference>
<evidence type="ECO:0000313" key="2">
    <source>
        <dbReference type="EMBL" id="TGO05800.1"/>
    </source>
</evidence>
<dbReference type="AlphaFoldDB" id="A0A4Z1E3F7"/>
<dbReference type="Pfam" id="PF01451">
    <property type="entry name" value="LMWPc"/>
    <property type="match status" value="1"/>
</dbReference>
<keyword evidence="3" id="KW-1185">Reference proteome</keyword>
<proteinExistence type="predicted"/>
<sequence length="156" mass="16668">MEVVSAGTGALVGEPISGPMVPLLERAGADTATFEARLLTPDDVRSADLVLALTLEHRSHAVVAWPGALRRTFTLLELARLAEHVGRDALPEGDAAERLRALVPLAIRARGIVRVPPEEDDVPDPYRRSDAHYAASFEAIDGAVRRLVAVVSPKPA</sequence>